<comment type="caution">
    <text evidence="1">The sequence shown here is derived from an EMBL/GenBank/DDBJ whole genome shotgun (WGS) entry which is preliminary data.</text>
</comment>
<gene>
    <name evidence="1" type="ORF">CVT25_008986</name>
</gene>
<dbReference type="Proteomes" id="UP000283269">
    <property type="component" value="Unassembled WGS sequence"/>
</dbReference>
<accession>A0A409XNA1</accession>
<dbReference type="EMBL" id="NHYD01001075">
    <property type="protein sequence ID" value="PPQ92214.1"/>
    <property type="molecule type" value="Genomic_DNA"/>
</dbReference>
<name>A0A409XNA1_PSICY</name>
<reference evidence="1 2" key="1">
    <citation type="journal article" date="2018" name="Evol. Lett.">
        <title>Horizontal gene cluster transfer increased hallucinogenic mushroom diversity.</title>
        <authorList>
            <person name="Reynolds H.T."/>
            <person name="Vijayakumar V."/>
            <person name="Gluck-Thaler E."/>
            <person name="Korotkin H.B."/>
            <person name="Matheny P.B."/>
            <person name="Slot J.C."/>
        </authorList>
    </citation>
    <scope>NUCLEOTIDE SEQUENCE [LARGE SCALE GENOMIC DNA]</scope>
    <source>
        <strain evidence="1 2">2631</strain>
    </source>
</reference>
<keyword evidence="2" id="KW-1185">Reference proteome</keyword>
<protein>
    <submittedName>
        <fullName evidence="1">Uncharacterized protein</fullName>
    </submittedName>
</protein>
<evidence type="ECO:0000313" key="2">
    <source>
        <dbReference type="Proteomes" id="UP000283269"/>
    </source>
</evidence>
<dbReference type="AlphaFoldDB" id="A0A409XNA1"/>
<proteinExistence type="predicted"/>
<dbReference type="InParanoid" id="A0A409XNA1"/>
<sequence>MEYPEWNQSHVHRLVGAIGAKAKDHSDSFILGWKPANAAMNSNATFRLDLPVQVNAIPG</sequence>
<organism evidence="1 2">
    <name type="scientific">Psilocybe cyanescens</name>
    <dbReference type="NCBI Taxonomy" id="93625"/>
    <lineage>
        <taxon>Eukaryota</taxon>
        <taxon>Fungi</taxon>
        <taxon>Dikarya</taxon>
        <taxon>Basidiomycota</taxon>
        <taxon>Agaricomycotina</taxon>
        <taxon>Agaricomycetes</taxon>
        <taxon>Agaricomycetidae</taxon>
        <taxon>Agaricales</taxon>
        <taxon>Agaricineae</taxon>
        <taxon>Strophariaceae</taxon>
        <taxon>Psilocybe</taxon>
    </lineage>
</organism>
<evidence type="ECO:0000313" key="1">
    <source>
        <dbReference type="EMBL" id="PPQ92214.1"/>
    </source>
</evidence>